<evidence type="ECO:0000256" key="2">
    <source>
        <dbReference type="ARBA" id="ARBA00009477"/>
    </source>
</evidence>
<comment type="subcellular location">
    <subcellularLocation>
        <location evidence="1">Cell envelope</location>
    </subcellularLocation>
</comment>
<protein>
    <submittedName>
        <fullName evidence="7">Efflux transporter, RND family, MFP subunit</fullName>
    </submittedName>
</protein>
<accession>Q6SH27</accession>
<keyword evidence="4" id="KW-0472">Membrane</keyword>
<dbReference type="EMBL" id="AY458639">
    <property type="protein sequence ID" value="AAR37792.1"/>
    <property type="molecule type" value="Genomic_DNA"/>
</dbReference>
<proteinExistence type="inferred from homology"/>
<dbReference type="SUPFAM" id="SSF111369">
    <property type="entry name" value="HlyD-like secretion proteins"/>
    <property type="match status" value="1"/>
</dbReference>
<evidence type="ECO:0000313" key="7">
    <source>
        <dbReference type="EMBL" id="AAR37792.1"/>
    </source>
</evidence>
<dbReference type="PANTHER" id="PTHR30469">
    <property type="entry name" value="MULTIDRUG RESISTANCE PROTEIN MDTA"/>
    <property type="match status" value="1"/>
</dbReference>
<feature type="transmembrane region" description="Helical" evidence="4">
    <location>
        <begin position="18"/>
        <end position="36"/>
    </location>
</feature>
<dbReference type="Pfam" id="PF25917">
    <property type="entry name" value="BSH_RND"/>
    <property type="match status" value="1"/>
</dbReference>
<dbReference type="Gene3D" id="2.40.50.100">
    <property type="match status" value="1"/>
</dbReference>
<sequence length="392" mass="42331">MSNEDIRGPSRAWLRQRVAYPLAFIAAAAVITAVLLGSESELDTTIGENTAIAVRSLEITLETVVLSVRSEGTVQPSIKTNLVAQVSGEVVYVNDALRAGGRFSAGDSLLRIDPQDYEHANLQATAKLQRAAAEADYFSAENKRLIALSKQDMVSESQLRDAHRAADVAQAGLLDAQVQLSNTQLNLSRTNITAPYDGRVASEQVDIGQFMARGGVIAQLYATEQLEVRLPLADSQLGFLDPLILETGIYTYNAAPRVSLSASYAGKKHGWNGKLLRSEGAIDRQSRVVYVVAQVDDPKSQHGIDLPVGLFLEAEISGITVENAAVIPRSAVREGNRVLVISSDNTLHFRQIEVLRYENESVVVTSGLATGERICLSPLQYVVDGMSVTLAN</sequence>
<dbReference type="Gene3D" id="2.40.420.20">
    <property type="match status" value="1"/>
</dbReference>
<dbReference type="Pfam" id="PF25967">
    <property type="entry name" value="RND-MFP_C"/>
    <property type="match status" value="1"/>
</dbReference>
<evidence type="ECO:0000259" key="6">
    <source>
        <dbReference type="Pfam" id="PF25967"/>
    </source>
</evidence>
<keyword evidence="4" id="KW-0812">Transmembrane</keyword>
<evidence type="ECO:0000256" key="4">
    <source>
        <dbReference type="SAM" id="Phobius"/>
    </source>
</evidence>
<dbReference type="NCBIfam" id="TIGR01730">
    <property type="entry name" value="RND_mfp"/>
    <property type="match status" value="1"/>
</dbReference>
<reference evidence="7" key="1">
    <citation type="submission" date="2003-11" db="EMBL/GenBank/DDBJ databases">
        <authorList>
            <person name="Heidelberg J.F."/>
            <person name="Eisen J.A."/>
            <person name="Nelson W.C."/>
            <person name="DeLong E.F."/>
        </authorList>
    </citation>
    <scope>NUCLEOTIDE SEQUENCE</scope>
</reference>
<comment type="similarity">
    <text evidence="2">Belongs to the membrane fusion protein (MFP) (TC 8.A.1) family.</text>
</comment>
<dbReference type="InterPro" id="IPR006143">
    <property type="entry name" value="RND_pump_MFP"/>
</dbReference>
<keyword evidence="4" id="KW-1133">Transmembrane helix</keyword>
<evidence type="ECO:0000259" key="5">
    <source>
        <dbReference type="Pfam" id="PF25917"/>
    </source>
</evidence>
<feature type="domain" description="Multidrug resistance protein MdtA-like C-terminal permuted SH3" evidence="6">
    <location>
        <begin position="323"/>
        <end position="380"/>
    </location>
</feature>
<evidence type="ECO:0000256" key="3">
    <source>
        <dbReference type="ARBA" id="ARBA00022448"/>
    </source>
</evidence>
<name>Q6SH27_9BACT</name>
<dbReference type="Gene3D" id="2.40.30.170">
    <property type="match status" value="1"/>
</dbReference>
<keyword evidence="3" id="KW-0813">Transport</keyword>
<dbReference type="InterPro" id="IPR058625">
    <property type="entry name" value="MdtA-like_BSH"/>
</dbReference>
<feature type="domain" description="Multidrug resistance protein MdtA-like barrel-sandwich hybrid" evidence="5">
    <location>
        <begin position="82"/>
        <end position="214"/>
    </location>
</feature>
<dbReference type="GO" id="GO:0015562">
    <property type="term" value="F:efflux transmembrane transporter activity"/>
    <property type="evidence" value="ECO:0007669"/>
    <property type="project" value="TreeGrafter"/>
</dbReference>
<dbReference type="GO" id="GO:1990281">
    <property type="term" value="C:efflux pump complex"/>
    <property type="evidence" value="ECO:0007669"/>
    <property type="project" value="TreeGrafter"/>
</dbReference>
<evidence type="ECO:0000256" key="1">
    <source>
        <dbReference type="ARBA" id="ARBA00004196"/>
    </source>
</evidence>
<dbReference type="InterPro" id="IPR058627">
    <property type="entry name" value="MdtA-like_C"/>
</dbReference>
<dbReference type="Gene3D" id="1.10.287.470">
    <property type="entry name" value="Helix hairpin bin"/>
    <property type="match status" value="1"/>
</dbReference>
<reference evidence="7" key="2">
    <citation type="submission" date="2003-12" db="EMBL/GenBank/DDBJ databases">
        <title>Monterey Bay Coastal Ocean Microbial Observatory environmental clone sequencing.</title>
        <authorList>
            <person name="DeLong E.F."/>
        </authorList>
    </citation>
    <scope>NUCLEOTIDE SEQUENCE</scope>
</reference>
<dbReference type="PANTHER" id="PTHR30469:SF12">
    <property type="entry name" value="MULTIDRUG RESISTANCE PROTEIN MDTA"/>
    <property type="match status" value="1"/>
</dbReference>
<gene>
    <name evidence="7" type="ORF">MBMO_EBAC000-63A02.71</name>
</gene>
<dbReference type="AlphaFoldDB" id="Q6SH27"/>
<organism evidence="7">
    <name type="scientific">uncultured marine bacterium 442</name>
    <dbReference type="NCBI Taxonomy" id="257392"/>
    <lineage>
        <taxon>Bacteria</taxon>
        <taxon>environmental samples</taxon>
    </lineage>
</organism>